<accession>A0A4Y9ZIA4</accession>
<organism evidence="2 3">
    <name type="scientific">Hericium alpestre</name>
    <dbReference type="NCBI Taxonomy" id="135208"/>
    <lineage>
        <taxon>Eukaryota</taxon>
        <taxon>Fungi</taxon>
        <taxon>Dikarya</taxon>
        <taxon>Basidiomycota</taxon>
        <taxon>Agaricomycotina</taxon>
        <taxon>Agaricomycetes</taxon>
        <taxon>Russulales</taxon>
        <taxon>Hericiaceae</taxon>
        <taxon>Hericium</taxon>
    </lineage>
</organism>
<feature type="region of interest" description="Disordered" evidence="1">
    <location>
        <begin position="79"/>
        <end position="100"/>
    </location>
</feature>
<feature type="region of interest" description="Disordered" evidence="1">
    <location>
        <begin position="220"/>
        <end position="361"/>
    </location>
</feature>
<dbReference type="AlphaFoldDB" id="A0A4Y9ZIA4"/>
<feature type="region of interest" description="Disordered" evidence="1">
    <location>
        <begin position="112"/>
        <end position="140"/>
    </location>
</feature>
<feature type="region of interest" description="Disordered" evidence="1">
    <location>
        <begin position="15"/>
        <end position="34"/>
    </location>
</feature>
<evidence type="ECO:0000313" key="3">
    <source>
        <dbReference type="Proteomes" id="UP000298061"/>
    </source>
</evidence>
<protein>
    <submittedName>
        <fullName evidence="2">Uncharacterized protein</fullName>
    </submittedName>
</protein>
<proteinExistence type="predicted"/>
<dbReference type="Proteomes" id="UP000298061">
    <property type="component" value="Unassembled WGS sequence"/>
</dbReference>
<feature type="compositionally biased region" description="Polar residues" evidence="1">
    <location>
        <begin position="87"/>
        <end position="97"/>
    </location>
</feature>
<dbReference type="STRING" id="135208.A0A4Y9ZIA4"/>
<dbReference type="EMBL" id="SFCI01002118">
    <property type="protein sequence ID" value="TFY74382.1"/>
    <property type="molecule type" value="Genomic_DNA"/>
</dbReference>
<gene>
    <name evidence="2" type="ORF">EWM64_g9630</name>
</gene>
<evidence type="ECO:0000313" key="2">
    <source>
        <dbReference type="EMBL" id="TFY74382.1"/>
    </source>
</evidence>
<evidence type="ECO:0000256" key="1">
    <source>
        <dbReference type="SAM" id="MobiDB-lite"/>
    </source>
</evidence>
<feature type="compositionally biased region" description="Low complexity" evidence="1">
    <location>
        <begin position="339"/>
        <end position="351"/>
    </location>
</feature>
<reference evidence="2 3" key="1">
    <citation type="submission" date="2019-02" db="EMBL/GenBank/DDBJ databases">
        <title>Genome sequencing of the rare red list fungi Hericium alpestre (H. flagellum).</title>
        <authorList>
            <person name="Buettner E."/>
            <person name="Kellner H."/>
        </authorList>
    </citation>
    <scope>NUCLEOTIDE SEQUENCE [LARGE SCALE GENOMIC DNA]</scope>
    <source>
        <strain evidence="2 3">DSM 108284</strain>
    </source>
</reference>
<dbReference type="OrthoDB" id="26523at2759"/>
<sequence length="361" mass="39123">MQAYFAAPSENIPSRFLAPPAAPSRKPSQRVSGLRDDVDDFLSSDLELSFASTMSLNSPPREAISIALESDIEHVPMDISPAVPRTSRPSSTLSVKPTTRPRALTSGARLFGRDVSNDSLPSPVPASIKSGSSQGKRTQRSALPMEWMQYKHEQQPVEHEPQETQYTVPEIIAHSSDAMDVDMSFTVPVNDALLSSPEPLSAAPTITGFNNLFFGIMSPTRDDSTLANPKKRRSTSPEKLIGRRRAGTVVLDSSPGFQSPSCLKLERMNKPTLGGLREPSQNKRTRRPALSAMVPPSGSSRSAHPTAEQENQAPPLLKAQLPPPRRAFSAMMPLGALGDSFSDESSFEHSSPAQHMRSASM</sequence>
<keyword evidence="3" id="KW-1185">Reference proteome</keyword>
<name>A0A4Y9ZIA4_9AGAM</name>
<feature type="compositionally biased region" description="Polar residues" evidence="1">
    <location>
        <begin position="297"/>
        <end position="311"/>
    </location>
</feature>
<comment type="caution">
    <text evidence="2">The sequence shown here is derived from an EMBL/GenBank/DDBJ whole genome shotgun (WGS) entry which is preliminary data.</text>
</comment>